<evidence type="ECO:0000313" key="2">
    <source>
        <dbReference type="Proteomes" id="UP001153636"/>
    </source>
</evidence>
<reference evidence="1" key="1">
    <citation type="submission" date="2022-01" db="EMBL/GenBank/DDBJ databases">
        <authorList>
            <person name="King R."/>
        </authorList>
    </citation>
    <scope>NUCLEOTIDE SEQUENCE</scope>
</reference>
<organism evidence="1 2">
    <name type="scientific">Psylliodes chrysocephalus</name>
    <dbReference type="NCBI Taxonomy" id="3402493"/>
    <lineage>
        <taxon>Eukaryota</taxon>
        <taxon>Metazoa</taxon>
        <taxon>Ecdysozoa</taxon>
        <taxon>Arthropoda</taxon>
        <taxon>Hexapoda</taxon>
        <taxon>Insecta</taxon>
        <taxon>Pterygota</taxon>
        <taxon>Neoptera</taxon>
        <taxon>Endopterygota</taxon>
        <taxon>Coleoptera</taxon>
        <taxon>Polyphaga</taxon>
        <taxon>Cucujiformia</taxon>
        <taxon>Chrysomeloidea</taxon>
        <taxon>Chrysomelidae</taxon>
        <taxon>Galerucinae</taxon>
        <taxon>Alticini</taxon>
        <taxon>Psylliodes</taxon>
    </lineage>
</organism>
<dbReference type="EMBL" id="OV651824">
    <property type="protein sequence ID" value="CAH1102137.1"/>
    <property type="molecule type" value="Genomic_DNA"/>
</dbReference>
<dbReference type="Proteomes" id="UP001153636">
    <property type="component" value="Chromosome 12"/>
</dbReference>
<dbReference type="AlphaFoldDB" id="A0A9P0CP29"/>
<accession>A0A9P0CP29</accession>
<gene>
    <name evidence="1" type="ORF">PSYICH_LOCUS3013</name>
</gene>
<sequence length="119" mass="13635">MSLFGDFARSSREVAAEFNRKHPQRASIIHGKAAAINALFNETGSVIKIHQNGQPRIIHPHPEDNEKLVANRENPLMSLRNLSSQLNITNDTITRCFIRHKPYKPKFLHTLKKAMRIKD</sequence>
<dbReference type="OrthoDB" id="6769649at2759"/>
<name>A0A9P0CP29_9CUCU</name>
<proteinExistence type="predicted"/>
<protein>
    <submittedName>
        <fullName evidence="1">Uncharacterized protein</fullName>
    </submittedName>
</protein>
<evidence type="ECO:0000313" key="1">
    <source>
        <dbReference type="EMBL" id="CAH1102137.1"/>
    </source>
</evidence>
<keyword evidence="2" id="KW-1185">Reference proteome</keyword>